<proteinExistence type="predicted"/>
<evidence type="ECO:0000313" key="2">
    <source>
        <dbReference type="Proteomes" id="UP000712600"/>
    </source>
</evidence>
<dbReference type="Proteomes" id="UP000712600">
    <property type="component" value="Unassembled WGS sequence"/>
</dbReference>
<sequence length="62" mass="6663">MASDLTNLFPISVNEGGALGVKSGGSGVDNGGRAQWRRLKKLYCGGLGVKKGMWWRLKKNVV</sequence>
<protein>
    <submittedName>
        <fullName evidence="1">Uncharacterized protein</fullName>
    </submittedName>
</protein>
<evidence type="ECO:0000313" key="1">
    <source>
        <dbReference type="EMBL" id="KAF3559833.1"/>
    </source>
</evidence>
<dbReference type="AlphaFoldDB" id="A0A8S9R859"/>
<dbReference type="EMBL" id="QGKX02000996">
    <property type="protein sequence ID" value="KAF3559833.1"/>
    <property type="molecule type" value="Genomic_DNA"/>
</dbReference>
<comment type="caution">
    <text evidence="1">The sequence shown here is derived from an EMBL/GenBank/DDBJ whole genome shotgun (WGS) entry which is preliminary data.</text>
</comment>
<accession>A0A8S9R859</accession>
<gene>
    <name evidence="1" type="ORF">F2Q69_00013164</name>
</gene>
<organism evidence="1 2">
    <name type="scientific">Brassica cretica</name>
    <name type="common">Mustard</name>
    <dbReference type="NCBI Taxonomy" id="69181"/>
    <lineage>
        <taxon>Eukaryota</taxon>
        <taxon>Viridiplantae</taxon>
        <taxon>Streptophyta</taxon>
        <taxon>Embryophyta</taxon>
        <taxon>Tracheophyta</taxon>
        <taxon>Spermatophyta</taxon>
        <taxon>Magnoliopsida</taxon>
        <taxon>eudicotyledons</taxon>
        <taxon>Gunneridae</taxon>
        <taxon>Pentapetalae</taxon>
        <taxon>rosids</taxon>
        <taxon>malvids</taxon>
        <taxon>Brassicales</taxon>
        <taxon>Brassicaceae</taxon>
        <taxon>Brassiceae</taxon>
        <taxon>Brassica</taxon>
    </lineage>
</organism>
<name>A0A8S9R859_BRACR</name>
<reference evidence="1" key="1">
    <citation type="submission" date="2019-12" db="EMBL/GenBank/DDBJ databases">
        <title>Genome sequencing and annotation of Brassica cretica.</title>
        <authorList>
            <person name="Studholme D.J."/>
            <person name="Sarris P."/>
        </authorList>
    </citation>
    <scope>NUCLEOTIDE SEQUENCE</scope>
    <source>
        <strain evidence="1">PFS-109/04</strain>
        <tissue evidence="1">Leaf</tissue>
    </source>
</reference>